<protein>
    <submittedName>
        <fullName evidence="1">Uncharacterized protein</fullName>
    </submittedName>
</protein>
<accession>A0A0T6B5E0</accession>
<evidence type="ECO:0000313" key="1">
    <source>
        <dbReference type="EMBL" id="KRT82497.1"/>
    </source>
</evidence>
<name>A0A0T6B5E0_9SCAR</name>
<dbReference type="AlphaFoldDB" id="A0A0T6B5E0"/>
<gene>
    <name evidence="1" type="ORF">AMK59_3248</name>
</gene>
<reference evidence="1 2" key="1">
    <citation type="submission" date="2015-09" db="EMBL/GenBank/DDBJ databases">
        <title>Draft genome of the scarab beetle Oryctes borbonicus.</title>
        <authorList>
            <person name="Meyer J.M."/>
            <person name="Markov G.V."/>
            <person name="Baskaran P."/>
            <person name="Herrmann M."/>
            <person name="Sommer R.J."/>
            <person name="Roedelsperger C."/>
        </authorList>
    </citation>
    <scope>NUCLEOTIDE SEQUENCE [LARGE SCALE GENOMIC DNA]</scope>
    <source>
        <strain evidence="1">OB123</strain>
        <tissue evidence="1">Whole animal</tissue>
    </source>
</reference>
<dbReference type="EMBL" id="LJIG01009729">
    <property type="protein sequence ID" value="KRT82497.1"/>
    <property type="molecule type" value="Genomic_DNA"/>
</dbReference>
<keyword evidence="2" id="KW-1185">Reference proteome</keyword>
<evidence type="ECO:0000313" key="2">
    <source>
        <dbReference type="Proteomes" id="UP000051574"/>
    </source>
</evidence>
<proteinExistence type="predicted"/>
<organism evidence="1 2">
    <name type="scientific">Oryctes borbonicus</name>
    <dbReference type="NCBI Taxonomy" id="1629725"/>
    <lineage>
        <taxon>Eukaryota</taxon>
        <taxon>Metazoa</taxon>
        <taxon>Ecdysozoa</taxon>
        <taxon>Arthropoda</taxon>
        <taxon>Hexapoda</taxon>
        <taxon>Insecta</taxon>
        <taxon>Pterygota</taxon>
        <taxon>Neoptera</taxon>
        <taxon>Endopterygota</taxon>
        <taxon>Coleoptera</taxon>
        <taxon>Polyphaga</taxon>
        <taxon>Scarabaeiformia</taxon>
        <taxon>Scarabaeidae</taxon>
        <taxon>Dynastinae</taxon>
        <taxon>Oryctes</taxon>
    </lineage>
</organism>
<sequence length="288" mass="31408">MFNILQSIQRLKPRYCNRRGRRPRTKPVIVERKLPILANKAENGRQIVQMNIISQDNLTPTIRPIVPKIQFDNGSGQEVNIIASSGSQTVVTTNVSFNKEGVQETKVNQLAGTYVAVTASEENGVEQSIYTIQPRTLDITDNATTPSRVGSPTSISNLLQMELAAHGVGTVMQTSAIKEDGSMSFVGLLSQNMSTGNTSPTSPSRILKENENQWLNAEVADFSLSSFLGHLDSPMKTSQTGGVINDDNTRLSLTQDVDAHLQSLLTETSLDYTAKFADLAAQVTDIKK</sequence>
<comment type="caution">
    <text evidence="1">The sequence shown here is derived from an EMBL/GenBank/DDBJ whole genome shotgun (WGS) entry which is preliminary data.</text>
</comment>
<dbReference type="OrthoDB" id="515799at2759"/>
<dbReference type="Proteomes" id="UP000051574">
    <property type="component" value="Unassembled WGS sequence"/>
</dbReference>